<reference evidence="7" key="1">
    <citation type="journal article" date="2015" name="Nature">
        <title>Complex archaea that bridge the gap between prokaryotes and eukaryotes.</title>
        <authorList>
            <person name="Spang A."/>
            <person name="Saw J.H."/>
            <person name="Jorgensen S.L."/>
            <person name="Zaremba-Niedzwiedzka K."/>
            <person name="Martijn J."/>
            <person name="Lind A.E."/>
            <person name="van Eijk R."/>
            <person name="Schleper C."/>
            <person name="Guy L."/>
            <person name="Ettema T.J."/>
        </authorList>
    </citation>
    <scope>NUCLEOTIDE SEQUENCE</scope>
</reference>
<dbReference type="InterPro" id="IPR039420">
    <property type="entry name" value="WalR-like"/>
</dbReference>
<name>A0A0F9AY34_9ZZZZ</name>
<dbReference type="SMART" id="SM00448">
    <property type="entry name" value="REC"/>
    <property type="match status" value="1"/>
</dbReference>
<dbReference type="PANTHER" id="PTHR43214">
    <property type="entry name" value="TWO-COMPONENT RESPONSE REGULATOR"/>
    <property type="match status" value="1"/>
</dbReference>
<accession>A0A0F9AY34</accession>
<keyword evidence="3" id="KW-0238">DNA-binding</keyword>
<evidence type="ECO:0000256" key="3">
    <source>
        <dbReference type="ARBA" id="ARBA00023125"/>
    </source>
</evidence>
<dbReference type="SMART" id="SM00421">
    <property type="entry name" value="HTH_LUXR"/>
    <property type="match status" value="1"/>
</dbReference>
<dbReference type="GO" id="GO:0000160">
    <property type="term" value="P:phosphorelay signal transduction system"/>
    <property type="evidence" value="ECO:0007669"/>
    <property type="project" value="InterPro"/>
</dbReference>
<gene>
    <name evidence="7" type="ORF">LCGC14_2517000</name>
</gene>
<dbReference type="InterPro" id="IPR011006">
    <property type="entry name" value="CheY-like_superfamily"/>
</dbReference>
<dbReference type="PROSITE" id="PS50110">
    <property type="entry name" value="RESPONSE_REGULATORY"/>
    <property type="match status" value="1"/>
</dbReference>
<dbReference type="InterPro" id="IPR000792">
    <property type="entry name" value="Tscrpt_reg_LuxR_C"/>
</dbReference>
<evidence type="ECO:0000256" key="1">
    <source>
        <dbReference type="ARBA" id="ARBA00022553"/>
    </source>
</evidence>
<dbReference type="Pfam" id="PF00196">
    <property type="entry name" value="GerE"/>
    <property type="match status" value="1"/>
</dbReference>
<dbReference type="GO" id="GO:0006355">
    <property type="term" value="P:regulation of DNA-templated transcription"/>
    <property type="evidence" value="ECO:0007669"/>
    <property type="project" value="InterPro"/>
</dbReference>
<dbReference type="Gene3D" id="3.40.50.2300">
    <property type="match status" value="1"/>
</dbReference>
<dbReference type="PROSITE" id="PS00622">
    <property type="entry name" value="HTH_LUXR_1"/>
    <property type="match status" value="1"/>
</dbReference>
<evidence type="ECO:0000256" key="4">
    <source>
        <dbReference type="ARBA" id="ARBA00023163"/>
    </source>
</evidence>
<evidence type="ECO:0008006" key="8">
    <source>
        <dbReference type="Google" id="ProtNLM"/>
    </source>
</evidence>
<evidence type="ECO:0000259" key="6">
    <source>
        <dbReference type="PROSITE" id="PS50110"/>
    </source>
</evidence>
<dbReference type="Pfam" id="PF00072">
    <property type="entry name" value="Response_reg"/>
    <property type="match status" value="1"/>
</dbReference>
<protein>
    <recommendedName>
        <fullName evidence="8">DNA-binding response regulator</fullName>
    </recommendedName>
</protein>
<feature type="domain" description="Response regulatory" evidence="6">
    <location>
        <begin position="6"/>
        <end position="122"/>
    </location>
</feature>
<dbReference type="CDD" id="cd06170">
    <property type="entry name" value="LuxR_C_like"/>
    <property type="match status" value="1"/>
</dbReference>
<dbReference type="InterPro" id="IPR001789">
    <property type="entry name" value="Sig_transdc_resp-reg_receiver"/>
</dbReference>
<feature type="domain" description="HTH luxR-type" evidence="5">
    <location>
        <begin position="149"/>
        <end position="214"/>
    </location>
</feature>
<proteinExistence type="predicted"/>
<dbReference type="EMBL" id="LAZR01040508">
    <property type="protein sequence ID" value="KKL14310.1"/>
    <property type="molecule type" value="Genomic_DNA"/>
</dbReference>
<evidence type="ECO:0000256" key="2">
    <source>
        <dbReference type="ARBA" id="ARBA00023015"/>
    </source>
</evidence>
<organism evidence="7">
    <name type="scientific">marine sediment metagenome</name>
    <dbReference type="NCBI Taxonomy" id="412755"/>
    <lineage>
        <taxon>unclassified sequences</taxon>
        <taxon>metagenomes</taxon>
        <taxon>ecological metagenomes</taxon>
    </lineage>
</organism>
<dbReference type="PROSITE" id="PS50043">
    <property type="entry name" value="HTH_LUXR_2"/>
    <property type="match status" value="1"/>
</dbReference>
<evidence type="ECO:0000313" key="7">
    <source>
        <dbReference type="EMBL" id="KKL14310.1"/>
    </source>
</evidence>
<dbReference type="PRINTS" id="PR00038">
    <property type="entry name" value="HTHLUXR"/>
</dbReference>
<dbReference type="GO" id="GO:0003677">
    <property type="term" value="F:DNA binding"/>
    <property type="evidence" value="ECO:0007669"/>
    <property type="project" value="UniProtKB-KW"/>
</dbReference>
<evidence type="ECO:0000259" key="5">
    <source>
        <dbReference type="PROSITE" id="PS50043"/>
    </source>
</evidence>
<keyword evidence="1" id="KW-0597">Phosphoprotein</keyword>
<dbReference type="AlphaFoldDB" id="A0A0F9AY34"/>
<keyword evidence="4" id="KW-0804">Transcription</keyword>
<keyword evidence="2" id="KW-0805">Transcription regulation</keyword>
<comment type="caution">
    <text evidence="7">The sequence shown here is derived from an EMBL/GenBank/DDBJ whole genome shotgun (WGS) entry which is preliminary data.</text>
</comment>
<dbReference type="CDD" id="cd17535">
    <property type="entry name" value="REC_NarL-like"/>
    <property type="match status" value="1"/>
</dbReference>
<dbReference type="InterPro" id="IPR016032">
    <property type="entry name" value="Sig_transdc_resp-reg_C-effctor"/>
</dbReference>
<dbReference type="PANTHER" id="PTHR43214:SF24">
    <property type="entry name" value="TRANSCRIPTIONAL REGULATORY PROTEIN NARL-RELATED"/>
    <property type="match status" value="1"/>
</dbReference>
<dbReference type="SUPFAM" id="SSF46894">
    <property type="entry name" value="C-terminal effector domain of the bipartite response regulators"/>
    <property type="match status" value="1"/>
</dbReference>
<sequence>MEGEIRVLLADDHAVLRSGLRALLNLEPDMEVVGEAANGSEAIDLAQRLRPDVVVMDISMPEVDGLAASKAINEMELPCHIVILTVHAEEEYLFQTLQMGASGYVLKSSADRELMDAIRAAHRGEVFLYPSAVKKVLGEYLKGARGEARRREYDALTSREREVLKLTAEGFTNQEIAEKLVISPKTVDTYRQRIMEKLNLHHRSELVRYALKAGLLTASE</sequence>
<dbReference type="InterPro" id="IPR058245">
    <property type="entry name" value="NreC/VraR/RcsB-like_REC"/>
</dbReference>
<dbReference type="SUPFAM" id="SSF52172">
    <property type="entry name" value="CheY-like"/>
    <property type="match status" value="1"/>
</dbReference>